<accession>D5L290</accession>
<dbReference type="EMBL" id="GU735122">
    <property type="protein sequence ID" value="ADE29149.1"/>
    <property type="molecule type" value="Genomic_DNA"/>
</dbReference>
<protein>
    <submittedName>
        <fullName evidence="1">Uncharacterized protein</fullName>
    </submittedName>
</protein>
<sequence>MTDELTDAVRRLKELQADVERLKAGDDQRGVPRLLFSQSETGVASDRTDTRSRDVISVETGVASDRQSGLILPDLQQSDVAEARDAQTDLRKQRTVEDGFYNTAGYNVATYE</sequence>
<organism evidence="1">
    <name type="scientific">uncultured virus</name>
    <dbReference type="NCBI Taxonomy" id="340016"/>
    <lineage>
        <taxon>Viruses</taxon>
        <taxon>environmental samples</taxon>
    </lineage>
</organism>
<name>D5L290_9VIRU</name>
<proteinExistence type="predicted"/>
<reference evidence="1" key="1">
    <citation type="journal article" date="2010" name="Environ. Microbiol.">
        <title>The metavirome of a hypersaline environment.</title>
        <authorList>
            <person name="Santos F."/>
            <person name="Yarza P."/>
            <person name="Parro V."/>
            <person name="Briones C."/>
            <person name="Anton J."/>
        </authorList>
    </citation>
    <scope>NUCLEOTIDE SEQUENCE</scope>
</reference>
<evidence type="ECO:0000313" key="1">
    <source>
        <dbReference type="EMBL" id="ADE29149.1"/>
    </source>
</evidence>